<dbReference type="Pfam" id="PF17846">
    <property type="entry name" value="XRN_M"/>
    <property type="match status" value="1"/>
</dbReference>
<evidence type="ECO:0000256" key="5">
    <source>
        <dbReference type="ARBA" id="ARBA00022839"/>
    </source>
</evidence>
<keyword evidence="4 6" id="KW-0378">Hydrolase</keyword>
<keyword evidence="3 6" id="KW-0540">Nuclease</keyword>
<dbReference type="GO" id="GO:0000956">
    <property type="term" value="P:nuclear-transcribed mRNA catabolic process"/>
    <property type="evidence" value="ECO:0007669"/>
    <property type="project" value="TreeGrafter"/>
</dbReference>
<dbReference type="GO" id="GO:0005634">
    <property type="term" value="C:nucleus"/>
    <property type="evidence" value="ECO:0007669"/>
    <property type="project" value="InterPro"/>
</dbReference>
<dbReference type="GO" id="GO:0006397">
    <property type="term" value="P:mRNA processing"/>
    <property type="evidence" value="ECO:0007669"/>
    <property type="project" value="UniProtKB-UniRule"/>
</dbReference>
<gene>
    <name evidence="10" type="ORF">O6P43_000509</name>
</gene>
<evidence type="ECO:0000256" key="4">
    <source>
        <dbReference type="ARBA" id="ARBA00022801"/>
    </source>
</evidence>
<dbReference type="InterPro" id="IPR041412">
    <property type="entry name" value="Xrn1_helical"/>
</dbReference>
<proteinExistence type="inferred from homology"/>
<feature type="compositionally biased region" description="Polar residues" evidence="7">
    <location>
        <begin position="949"/>
        <end position="961"/>
    </location>
</feature>
<keyword evidence="11" id="KW-1185">Reference proteome</keyword>
<evidence type="ECO:0000313" key="11">
    <source>
        <dbReference type="Proteomes" id="UP001163823"/>
    </source>
</evidence>
<comment type="caution">
    <text evidence="10">The sequence shown here is derived from an EMBL/GenBank/DDBJ whole genome shotgun (WGS) entry which is preliminary data.</text>
</comment>
<dbReference type="PANTHER" id="PTHR12341:SF62">
    <property type="entry name" value="5'-3' EXORIBONUCLEASE 3-LIKE"/>
    <property type="match status" value="1"/>
</dbReference>
<dbReference type="InterPro" id="IPR027073">
    <property type="entry name" value="5_3_exoribonuclease"/>
</dbReference>
<feature type="domain" description="Xrn1 helical" evidence="9">
    <location>
        <begin position="328"/>
        <end position="767"/>
    </location>
</feature>
<dbReference type="PIRSF" id="PIRSF037239">
    <property type="entry name" value="Exonuclease_Xrn2"/>
    <property type="match status" value="1"/>
</dbReference>
<dbReference type="PANTHER" id="PTHR12341">
    <property type="entry name" value="5'-&gt;3' EXORIBONUCLEASE"/>
    <property type="match status" value="1"/>
</dbReference>
<dbReference type="GO" id="GO:0004534">
    <property type="term" value="F:5'-3' RNA exonuclease activity"/>
    <property type="evidence" value="ECO:0007669"/>
    <property type="project" value="UniProtKB-UniRule"/>
</dbReference>
<feature type="compositionally biased region" description="Polar residues" evidence="7">
    <location>
        <begin position="904"/>
        <end position="924"/>
    </location>
</feature>
<evidence type="ECO:0000256" key="3">
    <source>
        <dbReference type="ARBA" id="ARBA00022722"/>
    </source>
</evidence>
<dbReference type="InterPro" id="IPR017151">
    <property type="entry name" value="Xrn2/3/4"/>
</dbReference>
<accession>A0AAD7VML4</accession>
<dbReference type="CDD" id="cd18673">
    <property type="entry name" value="PIN_XRN1-2-like"/>
    <property type="match status" value="1"/>
</dbReference>
<organism evidence="10 11">
    <name type="scientific">Quillaja saponaria</name>
    <name type="common">Soap bark tree</name>
    <dbReference type="NCBI Taxonomy" id="32244"/>
    <lineage>
        <taxon>Eukaryota</taxon>
        <taxon>Viridiplantae</taxon>
        <taxon>Streptophyta</taxon>
        <taxon>Embryophyta</taxon>
        <taxon>Tracheophyta</taxon>
        <taxon>Spermatophyta</taxon>
        <taxon>Magnoliopsida</taxon>
        <taxon>eudicotyledons</taxon>
        <taxon>Gunneridae</taxon>
        <taxon>Pentapetalae</taxon>
        <taxon>rosids</taxon>
        <taxon>fabids</taxon>
        <taxon>Fabales</taxon>
        <taxon>Quillajaceae</taxon>
        <taxon>Quillaja</taxon>
    </lineage>
</organism>
<dbReference type="Gene3D" id="1.25.40.1050">
    <property type="match status" value="1"/>
</dbReference>
<dbReference type="InterPro" id="IPR004859">
    <property type="entry name" value="Xrn1_N"/>
</dbReference>
<feature type="region of interest" description="Disordered" evidence="7">
    <location>
        <begin position="902"/>
        <end position="924"/>
    </location>
</feature>
<evidence type="ECO:0000256" key="6">
    <source>
        <dbReference type="PIRNR" id="PIRNR037239"/>
    </source>
</evidence>
<dbReference type="Gene3D" id="3.40.50.12390">
    <property type="match status" value="2"/>
</dbReference>
<dbReference type="FunFam" id="3.40.50.12390:FF:000003">
    <property type="entry name" value="5'-3' exoribonuclease"/>
    <property type="match status" value="1"/>
</dbReference>
<dbReference type="KEGG" id="qsa:O6P43_000509"/>
<dbReference type="FunFam" id="1.25.40.1050:FF:000002">
    <property type="entry name" value="5'-3' exoribonuclease"/>
    <property type="match status" value="1"/>
</dbReference>
<evidence type="ECO:0000256" key="7">
    <source>
        <dbReference type="SAM" id="MobiDB-lite"/>
    </source>
</evidence>
<sequence>MGVPSFYRWLTNKYPKVVEKAIEQKGDCLDTSMPNPNGMEFDNLYLDMNGIIHPCFHPDVDHPAFTPPITFEEVFSNIFAYIDRLFGIVRPRKLLYMAIDGVAPRAKMNQQRSRRFKSARDNEIAEAEEERLRRQFELEGKQVLLKKESEISDSNIVTPGTKFMFELSKALQSYISSRMTSDGAWKDLKVILSDANVPGEGEHKIMSFVRQQRSLPDYDPNTRHVLYGLDADLLMLALATHEIHFSILREDVQIIQDKQPVCQLAIETSLSGALSSTSIKPSGWLKNVNAVTKSAFLFRRPFEFLHIWILREYLELDMKIQDPPENLKIDFERIIDDFIFMCSFAGNDFLPHMPTLEIHEGSIDLLMTVYKKEFKKFGGYLVDMNMVSEKRAAYVKLSRVERFIHLVGTYEEKIFKKRSEIRDRRLKRIIAEHEASKEEENEFYNSQFEEDGSVIFDGKAPSSDQTELQILENTKELKEKLKDHLKKKCDTSKNGDFGADKIKLGTIGWKQRYYKEKFSVESPSDVEAKRKEIVQKYTEGLVWVILYYFSGVPSWTWFYPYHYGPFASDLKGLGQVRVAFQRGVPFKPFDQLLGVLPPRSAHALPEAYAKLMVDEESNIIEFYPPDLEVDMDGKQYLWQGICKLPFIEEGRLLAETRRLEKELLDEDAKRNSVKVDYLFLRSTNISEEKILSLSARPNEHVRLDSVSDGIGGSIRLCRKDVGNVNTEVQSKDCLLCVSYELPATGIQVPRVLSGVKFPLKTILETDINETRLWHEYQRNVPVQRLQIHGTSGTSSSSGGTSSHWSTIATYEGGCSSSISSNSSSQVLHRDAGTGWAGRGRASFSHSIGQSSQASELHHFNELKIRETNQVYRPYERAQLVDQSGIGHNQVYVHYGRGQLANGAAGSSRNWSADQTNSASLPGSLQSEADHYNLGRGRWFQGSNYNGMGTWRQSSSNSSFQVQGRGRSAPQRENRSHW</sequence>
<feature type="region of interest" description="Disordered" evidence="7">
    <location>
        <begin position="949"/>
        <end position="977"/>
    </location>
</feature>
<evidence type="ECO:0000259" key="9">
    <source>
        <dbReference type="Pfam" id="PF17846"/>
    </source>
</evidence>
<dbReference type="Proteomes" id="UP001163823">
    <property type="component" value="Chromosome 1"/>
</dbReference>
<dbReference type="EC" id="3.1.13.-" evidence="6"/>
<name>A0AAD7VML4_QUISA</name>
<dbReference type="AlphaFoldDB" id="A0AAD7VML4"/>
<dbReference type="EMBL" id="JARAOO010000001">
    <property type="protein sequence ID" value="KAJ7981220.1"/>
    <property type="molecule type" value="Genomic_DNA"/>
</dbReference>
<protein>
    <recommendedName>
        <fullName evidence="6">5'-3' exoribonuclease</fullName>
        <ecNumber evidence="6">3.1.13.-</ecNumber>
    </recommendedName>
</protein>
<feature type="domain" description="Xrn1 N-terminal" evidence="8">
    <location>
        <begin position="1"/>
        <end position="251"/>
    </location>
</feature>
<reference evidence="10 11" key="1">
    <citation type="journal article" date="2023" name="Science">
        <title>Elucidation of the pathway for biosynthesis of saponin adjuvants from the soapbark tree.</title>
        <authorList>
            <person name="Reed J."/>
            <person name="Orme A."/>
            <person name="El-Demerdash A."/>
            <person name="Owen C."/>
            <person name="Martin L.B.B."/>
            <person name="Misra R.C."/>
            <person name="Kikuchi S."/>
            <person name="Rejzek M."/>
            <person name="Martin A.C."/>
            <person name="Harkess A."/>
            <person name="Leebens-Mack J."/>
            <person name="Louveau T."/>
            <person name="Stephenson M.J."/>
            <person name="Osbourn A."/>
        </authorList>
    </citation>
    <scope>NUCLEOTIDE SEQUENCE [LARGE SCALE GENOMIC DNA]</scope>
    <source>
        <strain evidence="10">S10</strain>
    </source>
</reference>
<comment type="function">
    <text evidence="6">Possesses 5'-&gt;3' exoribonuclease activity. Acts as an endogenous post-transcriptional gene silencing (PTGS) suppressor.</text>
</comment>
<keyword evidence="2 6" id="KW-0507">mRNA processing</keyword>
<evidence type="ECO:0000259" key="8">
    <source>
        <dbReference type="Pfam" id="PF03159"/>
    </source>
</evidence>
<evidence type="ECO:0000256" key="2">
    <source>
        <dbReference type="ARBA" id="ARBA00022664"/>
    </source>
</evidence>
<evidence type="ECO:0000313" key="10">
    <source>
        <dbReference type="EMBL" id="KAJ7981220.1"/>
    </source>
</evidence>
<evidence type="ECO:0000256" key="1">
    <source>
        <dbReference type="ARBA" id="ARBA00006994"/>
    </source>
</evidence>
<dbReference type="GO" id="GO:0003723">
    <property type="term" value="F:RNA binding"/>
    <property type="evidence" value="ECO:0007669"/>
    <property type="project" value="TreeGrafter"/>
</dbReference>
<comment type="similarity">
    <text evidence="1 6">Belongs to the 5'-3' exonuclease family. XRN2/RAT1 subfamily.</text>
</comment>
<dbReference type="Pfam" id="PF03159">
    <property type="entry name" value="XRN_N"/>
    <property type="match status" value="1"/>
</dbReference>
<keyword evidence="5 6" id="KW-0269">Exonuclease</keyword>